<protein>
    <submittedName>
        <fullName evidence="1">Uncharacterized protein</fullName>
    </submittedName>
</protein>
<accession>A0A1L8CWW6</accession>
<dbReference type="AlphaFoldDB" id="A0A1L8CWW6"/>
<dbReference type="STRING" id="870242.cpu_19220"/>
<sequence>MEKKISQSELLRKIASEKEQSFTVKNLSGSMKLLSTLKTFSVDDKLYKKIASWSKELNIPTATLVRELILAGIEE</sequence>
<dbReference type="EMBL" id="BDJK01000050">
    <property type="protein sequence ID" value="GAV23412.1"/>
    <property type="molecule type" value="Genomic_DNA"/>
</dbReference>
<evidence type="ECO:0000313" key="1">
    <source>
        <dbReference type="EMBL" id="GAV23412.1"/>
    </source>
</evidence>
<keyword evidence="2" id="KW-1185">Reference proteome</keyword>
<proteinExistence type="predicted"/>
<organism evidence="1 2">
    <name type="scientific">Carboxydothermus pertinax</name>
    <dbReference type="NCBI Taxonomy" id="870242"/>
    <lineage>
        <taxon>Bacteria</taxon>
        <taxon>Bacillati</taxon>
        <taxon>Bacillota</taxon>
        <taxon>Clostridia</taxon>
        <taxon>Thermoanaerobacterales</taxon>
        <taxon>Thermoanaerobacteraceae</taxon>
        <taxon>Carboxydothermus</taxon>
    </lineage>
</organism>
<comment type="caution">
    <text evidence="1">The sequence shown here is derived from an EMBL/GenBank/DDBJ whole genome shotgun (WGS) entry which is preliminary data.</text>
</comment>
<gene>
    <name evidence="1" type="ORF">cpu_19220</name>
</gene>
<name>A0A1L8CWW6_9THEO</name>
<dbReference type="Proteomes" id="UP000187485">
    <property type="component" value="Unassembled WGS sequence"/>
</dbReference>
<evidence type="ECO:0000313" key="2">
    <source>
        <dbReference type="Proteomes" id="UP000187485"/>
    </source>
</evidence>
<reference evidence="2" key="1">
    <citation type="submission" date="2016-12" db="EMBL/GenBank/DDBJ databases">
        <title>Draft Genome Sequences od Carboxydothermus pertinax and islandicus, Hydrogenogenic Carboxydotrophic Bacteria.</title>
        <authorList>
            <person name="Fukuyama Y."/>
            <person name="Ohmae K."/>
            <person name="Yoneda Y."/>
            <person name="Yoshida T."/>
            <person name="Sako Y."/>
        </authorList>
    </citation>
    <scope>NUCLEOTIDE SEQUENCE [LARGE SCALE GENOMIC DNA]</scope>
    <source>
        <strain evidence="2">Ug1</strain>
    </source>
</reference>